<feature type="transmembrane region" description="Helical" evidence="6">
    <location>
        <begin position="101"/>
        <end position="122"/>
    </location>
</feature>
<organism evidence="7">
    <name type="scientific">Synechococcus sp. SB0676_bin_10</name>
    <dbReference type="NCBI Taxonomy" id="2604869"/>
    <lineage>
        <taxon>Bacteria</taxon>
        <taxon>Bacillati</taxon>
        <taxon>Cyanobacteriota</taxon>
        <taxon>Cyanophyceae</taxon>
        <taxon>Synechococcales</taxon>
        <taxon>Synechococcaceae</taxon>
        <taxon>Synechococcus</taxon>
    </lineage>
</organism>
<comment type="subcellular location">
    <subcellularLocation>
        <location evidence="1">Membrane</location>
        <topology evidence="1">Multi-pass membrane protein</topology>
    </subcellularLocation>
</comment>
<dbReference type="InterPro" id="IPR000175">
    <property type="entry name" value="Na/ntran_symport"/>
</dbReference>
<keyword evidence="3 6" id="KW-0812">Transmembrane</keyword>
<dbReference type="PANTHER" id="PTHR42948">
    <property type="entry name" value="TRANSPORTER"/>
    <property type="match status" value="1"/>
</dbReference>
<evidence type="ECO:0000256" key="4">
    <source>
        <dbReference type="ARBA" id="ARBA00022989"/>
    </source>
</evidence>
<feature type="transmembrane region" description="Helical" evidence="6">
    <location>
        <begin position="21"/>
        <end position="40"/>
    </location>
</feature>
<accession>A0A6B1F6X0</accession>
<feature type="transmembrane region" description="Helical" evidence="6">
    <location>
        <begin position="295"/>
        <end position="314"/>
    </location>
</feature>
<feature type="transmembrane region" description="Helical" evidence="6">
    <location>
        <begin position="426"/>
        <end position="448"/>
    </location>
</feature>
<feature type="transmembrane region" description="Helical" evidence="6">
    <location>
        <begin position="46"/>
        <end position="72"/>
    </location>
</feature>
<evidence type="ECO:0000256" key="5">
    <source>
        <dbReference type="ARBA" id="ARBA00023136"/>
    </source>
</evidence>
<feature type="transmembrane region" description="Helical" evidence="6">
    <location>
        <begin position="225"/>
        <end position="249"/>
    </location>
</feature>
<dbReference type="CDD" id="cd10336">
    <property type="entry name" value="SLC6sbd_Tyt1-Like"/>
    <property type="match status" value="1"/>
</dbReference>
<dbReference type="PRINTS" id="PR00176">
    <property type="entry name" value="NANEUSMPORT"/>
</dbReference>
<dbReference type="GO" id="GO:0016020">
    <property type="term" value="C:membrane"/>
    <property type="evidence" value="ECO:0007669"/>
    <property type="project" value="UniProtKB-SubCell"/>
</dbReference>
<proteinExistence type="predicted"/>
<keyword evidence="5 6" id="KW-0472">Membrane</keyword>
<keyword evidence="2" id="KW-0813">Transport</keyword>
<feature type="transmembrane region" description="Helical" evidence="6">
    <location>
        <begin position="356"/>
        <end position="373"/>
    </location>
</feature>
<dbReference type="SUPFAM" id="SSF161070">
    <property type="entry name" value="SNF-like"/>
    <property type="match status" value="1"/>
</dbReference>
<name>A0A6B1F6X0_9SYNE</name>
<feature type="transmembrane region" description="Helical" evidence="6">
    <location>
        <begin position="154"/>
        <end position="172"/>
    </location>
</feature>
<dbReference type="PANTHER" id="PTHR42948:SF1">
    <property type="entry name" value="TRANSPORTER"/>
    <property type="match status" value="1"/>
</dbReference>
<evidence type="ECO:0000313" key="7">
    <source>
        <dbReference type="EMBL" id="MYG38499.1"/>
    </source>
</evidence>
<comment type="caution">
    <text evidence="7">The sequence shown here is derived from an EMBL/GenBank/DDBJ whole genome shotgun (WGS) entry which is preliminary data.</text>
</comment>
<evidence type="ECO:0000256" key="6">
    <source>
        <dbReference type="SAM" id="Phobius"/>
    </source>
</evidence>
<feature type="transmembrane region" description="Helical" evidence="6">
    <location>
        <begin position="321"/>
        <end position="344"/>
    </location>
</feature>
<evidence type="ECO:0000256" key="3">
    <source>
        <dbReference type="ARBA" id="ARBA00022692"/>
    </source>
</evidence>
<evidence type="ECO:0000256" key="1">
    <source>
        <dbReference type="ARBA" id="ARBA00004141"/>
    </source>
</evidence>
<feature type="transmembrane region" description="Helical" evidence="6">
    <location>
        <begin position="261"/>
        <end position="283"/>
    </location>
</feature>
<dbReference type="InterPro" id="IPR047218">
    <property type="entry name" value="YocR/YhdH-like"/>
</dbReference>
<dbReference type="AlphaFoldDB" id="A0A6B1F6X0"/>
<gene>
    <name evidence="7" type="ORF">F4162_05850</name>
</gene>
<dbReference type="EMBL" id="VYDO01000188">
    <property type="protein sequence ID" value="MYG38499.1"/>
    <property type="molecule type" value="Genomic_DNA"/>
</dbReference>
<dbReference type="NCBIfam" id="NF037979">
    <property type="entry name" value="Na_transp"/>
    <property type="match status" value="1"/>
</dbReference>
<keyword evidence="4 6" id="KW-1133">Transmembrane helix</keyword>
<dbReference type="InterPro" id="IPR037272">
    <property type="entry name" value="SNS_sf"/>
</dbReference>
<feature type="transmembrane region" description="Helical" evidence="6">
    <location>
        <begin position="385"/>
        <end position="406"/>
    </location>
</feature>
<dbReference type="Pfam" id="PF00209">
    <property type="entry name" value="SNF"/>
    <property type="match status" value="2"/>
</dbReference>
<evidence type="ECO:0000256" key="2">
    <source>
        <dbReference type="ARBA" id="ARBA00022448"/>
    </source>
</evidence>
<dbReference type="PROSITE" id="PS50267">
    <property type="entry name" value="NA_NEUROTRAN_SYMP_3"/>
    <property type="match status" value="1"/>
</dbReference>
<feature type="transmembrane region" description="Helical" evidence="6">
    <location>
        <begin position="184"/>
        <end position="205"/>
    </location>
</feature>
<sequence>MAGLENSDSSPSVSARQDWSSSLGFVLAAAGSAVGLGNLWGLTYRVALGGGMAFLVLYLVAVVVLGFPLLLAELALGRHTRRSPVLATVAVGGPSWRPLGWLFPLSSALILGYYAVITGWVGRALLAVLQGRLPTDQAGAEAFFLKLSGGWAEGVAYGLVLALTAAVVATGVQQGIERLSRWSMPALLVLLTGLLVWSASLANAPARYEEVLLHWRWSDWLDPHILRQAFSQAFFSLGLGSGAMLAYASHLGPRDPLPRQAAIITVLDTAVGLLAVLIIVPLINTAAVGHHDGAGAVGTLFVAIPLGFASLGSAGPLLMAAFFFLASIAAVTSAVALLEVPVAVAMDRLGWGRARTAWSTVVVAALLGLPALLRTDLLMASHDLFGGVVLIGSGLLLSLLMGWVAPQQLREDLSQLPPPLLRVLLLTLRWVAPLLLGGVLTLSCIEIVQPMLSLGA</sequence>
<protein>
    <submittedName>
        <fullName evidence="7">Sodium-dependent transporter</fullName>
    </submittedName>
</protein>
<reference evidence="7" key="1">
    <citation type="submission" date="2019-09" db="EMBL/GenBank/DDBJ databases">
        <title>Characterisation of the sponge microbiome using genome-centric metagenomics.</title>
        <authorList>
            <person name="Engelberts J.P."/>
            <person name="Robbins S.J."/>
            <person name="De Goeij J.M."/>
            <person name="Aranda M."/>
            <person name="Bell S.C."/>
            <person name="Webster N.S."/>
        </authorList>
    </citation>
    <scope>NUCLEOTIDE SEQUENCE</scope>
    <source>
        <strain evidence="7">SB0676_bin_10</strain>
    </source>
</reference>